<dbReference type="PANTHER" id="PTHR23236">
    <property type="entry name" value="EUKARYOTIC TRANSLATION INITIATION FACTOR 4B/4H"/>
    <property type="match status" value="1"/>
</dbReference>
<keyword evidence="1 2" id="KW-0694">RNA-binding</keyword>
<feature type="compositionally biased region" description="Polar residues" evidence="3">
    <location>
        <begin position="271"/>
        <end position="284"/>
    </location>
</feature>
<dbReference type="Proteomes" id="UP000257109">
    <property type="component" value="Unassembled WGS sequence"/>
</dbReference>
<evidence type="ECO:0000256" key="3">
    <source>
        <dbReference type="SAM" id="MobiDB-lite"/>
    </source>
</evidence>
<dbReference type="STRING" id="157652.A0A371HA87"/>
<feature type="domain" description="RRM" evidence="4">
    <location>
        <begin position="177"/>
        <end position="253"/>
    </location>
</feature>
<gene>
    <name evidence="5" type="ORF">CR513_17185</name>
</gene>
<dbReference type="SUPFAM" id="SSF54928">
    <property type="entry name" value="RNA-binding domain, RBD"/>
    <property type="match status" value="2"/>
</dbReference>
<feature type="region of interest" description="Disordered" evidence="3">
    <location>
        <begin position="140"/>
        <end position="159"/>
    </location>
</feature>
<evidence type="ECO:0000313" key="5">
    <source>
        <dbReference type="EMBL" id="RDX99722.1"/>
    </source>
</evidence>
<protein>
    <submittedName>
        <fullName evidence="5">Nucleolin 2</fullName>
    </submittedName>
</protein>
<dbReference type="InterPro" id="IPR012677">
    <property type="entry name" value="Nucleotide-bd_a/b_plait_sf"/>
</dbReference>
<dbReference type="InterPro" id="IPR035979">
    <property type="entry name" value="RBD_domain_sf"/>
</dbReference>
<organism evidence="5 6">
    <name type="scientific">Mucuna pruriens</name>
    <name type="common">Velvet bean</name>
    <name type="synonym">Dolichos pruriens</name>
    <dbReference type="NCBI Taxonomy" id="157652"/>
    <lineage>
        <taxon>Eukaryota</taxon>
        <taxon>Viridiplantae</taxon>
        <taxon>Streptophyta</taxon>
        <taxon>Embryophyta</taxon>
        <taxon>Tracheophyta</taxon>
        <taxon>Spermatophyta</taxon>
        <taxon>Magnoliopsida</taxon>
        <taxon>eudicotyledons</taxon>
        <taxon>Gunneridae</taxon>
        <taxon>Pentapetalae</taxon>
        <taxon>rosids</taxon>
        <taxon>fabids</taxon>
        <taxon>Fabales</taxon>
        <taxon>Fabaceae</taxon>
        <taxon>Papilionoideae</taxon>
        <taxon>50 kb inversion clade</taxon>
        <taxon>NPAAA clade</taxon>
        <taxon>indigoferoid/millettioid clade</taxon>
        <taxon>Phaseoleae</taxon>
        <taxon>Mucuna</taxon>
    </lineage>
</organism>
<dbReference type="Gene3D" id="3.30.70.330">
    <property type="match status" value="2"/>
</dbReference>
<dbReference type="Pfam" id="PF00076">
    <property type="entry name" value="RRM_1"/>
    <property type="match status" value="2"/>
</dbReference>
<feature type="non-terminal residue" evidence="5">
    <location>
        <position position="1"/>
    </location>
</feature>
<dbReference type="InterPro" id="IPR000504">
    <property type="entry name" value="RRM_dom"/>
</dbReference>
<feature type="non-terminal residue" evidence="5">
    <location>
        <position position="465"/>
    </location>
</feature>
<feature type="compositionally biased region" description="Basic and acidic residues" evidence="3">
    <location>
        <begin position="140"/>
        <end position="156"/>
    </location>
</feature>
<evidence type="ECO:0000256" key="2">
    <source>
        <dbReference type="PROSITE-ProRule" id="PRU00176"/>
    </source>
</evidence>
<dbReference type="AlphaFoldDB" id="A0A371HA87"/>
<feature type="region of interest" description="Disordered" evidence="3">
    <location>
        <begin position="271"/>
        <end position="302"/>
    </location>
</feature>
<sequence>MLHVFGRKFSVRSKNQNVVAQSSTEAKFQSTTHGICETNGICEGLWLKIILDNLKIKYAEFIDNYFIKERLDTDLTTIAYVPMGLQLAQALQLNNTELLRCPIRVGLAREKRKYIPNRSFHDNNFRNSFQRSERFQPVKGSEISRDCEQETEEKASKTLQKSPKMLATWQEQNATSKTIYCRNLSYSVVRDDMEIFFEECGEIVDIRLHTDHEGRIKGYGHVEFATTEAAQKALQLNNTVFLGRRIGVGIAHEKKEYTSYRSNWSKSFHQSERTQPIKSTQSSEYCEEEIEGKASESPWESSKRLATLKEQNAQPKTIYVRNLSYSVEPADMYMIRENLFKVCGKIVDIRLHTDHKGRLNGFGKVEFATEEAAKKALEFDNIELLRRPIGVYLAREKGDYTYNRSNWSNSFQRCDRNQSRTIFVKGFNSSLPTEEIKASLEEHFGYCGEIARISVRKSHDFGAIK</sequence>
<dbReference type="EMBL" id="QJKJ01003153">
    <property type="protein sequence ID" value="RDX99722.1"/>
    <property type="molecule type" value="Genomic_DNA"/>
</dbReference>
<dbReference type="GO" id="GO:0003723">
    <property type="term" value="F:RNA binding"/>
    <property type="evidence" value="ECO:0007669"/>
    <property type="project" value="UniProtKB-UniRule"/>
</dbReference>
<feature type="domain" description="RRM" evidence="4">
    <location>
        <begin position="316"/>
        <end position="396"/>
    </location>
</feature>
<keyword evidence="6" id="KW-1185">Reference proteome</keyword>
<evidence type="ECO:0000313" key="6">
    <source>
        <dbReference type="Proteomes" id="UP000257109"/>
    </source>
</evidence>
<dbReference type="SMART" id="SM00360">
    <property type="entry name" value="RRM"/>
    <property type="match status" value="2"/>
</dbReference>
<proteinExistence type="predicted"/>
<evidence type="ECO:0000259" key="4">
    <source>
        <dbReference type="PROSITE" id="PS50102"/>
    </source>
</evidence>
<accession>A0A371HA87</accession>
<reference evidence="5" key="1">
    <citation type="submission" date="2018-05" db="EMBL/GenBank/DDBJ databases">
        <title>Draft genome of Mucuna pruriens seed.</title>
        <authorList>
            <person name="Nnadi N.E."/>
            <person name="Vos R."/>
            <person name="Hasami M.H."/>
            <person name="Devisetty U.K."/>
            <person name="Aguiy J.C."/>
        </authorList>
    </citation>
    <scope>NUCLEOTIDE SEQUENCE [LARGE SCALE GENOMIC DNA]</scope>
    <source>
        <strain evidence="5">JCA_2017</strain>
    </source>
</reference>
<comment type="caution">
    <text evidence="5">The sequence shown here is derived from an EMBL/GenBank/DDBJ whole genome shotgun (WGS) entry which is preliminary data.</text>
</comment>
<dbReference type="PANTHER" id="PTHR23236:SF11">
    <property type="entry name" value="EUKARYOTIC TRANSLATION INITIATION FACTOR 4H"/>
    <property type="match status" value="1"/>
</dbReference>
<dbReference type="GO" id="GO:0005730">
    <property type="term" value="C:nucleolus"/>
    <property type="evidence" value="ECO:0007669"/>
    <property type="project" value="TreeGrafter"/>
</dbReference>
<name>A0A371HA87_MUCPR</name>
<dbReference type="PROSITE" id="PS50102">
    <property type="entry name" value="RRM"/>
    <property type="match status" value="2"/>
</dbReference>
<evidence type="ECO:0000256" key="1">
    <source>
        <dbReference type="ARBA" id="ARBA00022884"/>
    </source>
</evidence>
<dbReference type="OrthoDB" id="439808at2759"/>